<proteinExistence type="predicted"/>
<keyword evidence="1" id="KW-1133">Transmembrane helix</keyword>
<dbReference type="AlphaFoldDB" id="A0A2P7S6M0"/>
<feature type="domain" description="Aerotolerance regulator N-terminal" evidence="2">
    <location>
        <begin position="6"/>
        <end position="80"/>
    </location>
</feature>
<keyword evidence="1" id="KW-0812">Transmembrane</keyword>
<evidence type="ECO:0000259" key="2">
    <source>
        <dbReference type="Pfam" id="PF07584"/>
    </source>
</evidence>
<dbReference type="OrthoDB" id="9773014at2"/>
<dbReference type="SUPFAM" id="SSF52317">
    <property type="entry name" value="Class I glutamine amidotransferase-like"/>
    <property type="match status" value="1"/>
</dbReference>
<comment type="caution">
    <text evidence="4">The sequence shown here is derived from an EMBL/GenBank/DDBJ whole genome shotgun (WGS) entry which is preliminary data.</text>
</comment>
<feature type="transmembrane region" description="Helical" evidence="1">
    <location>
        <begin position="60"/>
        <end position="78"/>
    </location>
</feature>
<dbReference type="Pfam" id="PF13709">
    <property type="entry name" value="DUF4159"/>
    <property type="match status" value="1"/>
</dbReference>
<dbReference type="Pfam" id="PF07584">
    <property type="entry name" value="BatA"/>
    <property type="match status" value="1"/>
</dbReference>
<dbReference type="PANTHER" id="PTHR37464">
    <property type="entry name" value="BLL2463 PROTEIN"/>
    <property type="match status" value="1"/>
</dbReference>
<name>A0A2P7S6M0_9HYPH</name>
<organism evidence="4 5">
    <name type="scientific">Pseudaminobacter soli</name>
    <name type="common">ex Li et al. 2025</name>
    <dbReference type="NCBI Taxonomy" id="1295366"/>
    <lineage>
        <taxon>Bacteria</taxon>
        <taxon>Pseudomonadati</taxon>
        <taxon>Pseudomonadota</taxon>
        <taxon>Alphaproteobacteria</taxon>
        <taxon>Hyphomicrobiales</taxon>
        <taxon>Phyllobacteriaceae</taxon>
        <taxon>Pseudaminobacter</taxon>
    </lineage>
</organism>
<dbReference type="EMBL" id="PXYL01000011">
    <property type="protein sequence ID" value="PSJ58126.1"/>
    <property type="molecule type" value="Genomic_DNA"/>
</dbReference>
<dbReference type="PANTHER" id="PTHR37464:SF1">
    <property type="entry name" value="BLL2463 PROTEIN"/>
    <property type="match status" value="1"/>
</dbReference>
<dbReference type="RefSeq" id="WP_106725753.1">
    <property type="nucleotide sequence ID" value="NZ_PXYL01000011.1"/>
</dbReference>
<evidence type="ECO:0000313" key="5">
    <source>
        <dbReference type="Proteomes" id="UP000240653"/>
    </source>
</evidence>
<feature type="domain" description="DUF4159" evidence="3">
    <location>
        <begin position="706"/>
        <end position="923"/>
    </location>
</feature>
<dbReference type="InterPro" id="IPR029062">
    <property type="entry name" value="Class_I_gatase-like"/>
</dbReference>
<dbReference type="Gene3D" id="3.40.50.880">
    <property type="match status" value="1"/>
</dbReference>
<accession>A0A2P7S6M0</accession>
<dbReference type="CDD" id="cd03143">
    <property type="entry name" value="A4_beta-galactosidase_middle_domain"/>
    <property type="match status" value="1"/>
</dbReference>
<dbReference type="InterPro" id="IPR011933">
    <property type="entry name" value="Double_TM_dom"/>
</dbReference>
<evidence type="ECO:0000259" key="3">
    <source>
        <dbReference type="Pfam" id="PF13709"/>
    </source>
</evidence>
<feature type="transmembrane region" description="Helical" evidence="1">
    <location>
        <begin position="631"/>
        <end position="649"/>
    </location>
</feature>
<keyword evidence="1" id="KW-0472">Membrane</keyword>
<keyword evidence="5" id="KW-1185">Reference proteome</keyword>
<dbReference type="NCBIfam" id="TIGR02226">
    <property type="entry name" value="two_anch"/>
    <property type="match status" value="1"/>
</dbReference>
<feature type="transmembrane region" description="Helical" evidence="1">
    <location>
        <begin position="661"/>
        <end position="682"/>
    </location>
</feature>
<feature type="transmembrane region" description="Helical" evidence="1">
    <location>
        <begin position="6"/>
        <end position="27"/>
    </location>
</feature>
<reference evidence="4 5" key="1">
    <citation type="submission" date="2018-03" db="EMBL/GenBank/DDBJ databases">
        <title>The draft genome of Mesorhizobium soli JCM 19897.</title>
        <authorList>
            <person name="Li L."/>
            <person name="Liu L."/>
            <person name="Liang L."/>
            <person name="Wang T."/>
            <person name="Zhang X."/>
        </authorList>
    </citation>
    <scope>NUCLEOTIDE SEQUENCE [LARGE SCALE GENOMIC DNA]</scope>
    <source>
        <strain evidence="4 5">JCM 19897</strain>
    </source>
</reference>
<evidence type="ECO:0000256" key="1">
    <source>
        <dbReference type="SAM" id="Phobius"/>
    </source>
</evidence>
<gene>
    <name evidence="4" type="ORF">C7I85_19835</name>
</gene>
<dbReference type="InterPro" id="IPR025297">
    <property type="entry name" value="DUF4159"/>
</dbReference>
<dbReference type="InterPro" id="IPR024163">
    <property type="entry name" value="Aerotolerance_reg_N"/>
</dbReference>
<sequence>MSWLPLSFGFPAILWGLLALPVIWWLLRLTPPKPQTEIFPPLKILARVLKREETPRQSPWWLTLLRLLMAALVVMALAEPIFNPREKLPTAGSALALVMDNGWAASPEWDRRVATAERLIDDAAAGGVPILLAFTAEKPNADIGPFSPEAARDKLRATHPRPIPTDRPGVYARVAAALDTMPGASLAVLADGLAAPGDDAAFKTLLGKGPSSVIWAVPDRLATVGLTSTENQIDGFALTAVRPSSDAAPRQISAGAFDDKGRRIADATITFGMGETKGAGLMKVPFELRNDFAAISIDGENHAGAVRVLDESAKRRRVGLISQSEADQAQPLLSPLYYIRRALQPFADLVEPQSRDLADAIPQLLEQKPAMIVMADIGNIPEPAHQKLVEWVNNGGMLVRFAGSRLAAAGNDDELLPVRLRTGERSLGGALSWTEPQPVTEFPKTGPFSDLAPPSEVTVSRQVLAEPSADIVDRTWANLADGTPLVTGAKREKGTLVLFHTAPQATWSNLPISGSFVEMLRRLVQMSRNQGNVAANGEGQVASLAPYRMIDANGTLVPPPAEARPLTVGRGPVPVTIENPPGLYGSEEGVVAHNLLPADATLAPLARPEIAAPVTEMRYAFDESRDLKGPLVAAALVLMLLDTLAVFWLGGMFAGRRSRAAARGAGAAAVLLAAGALFFALAPHAAHADDSKPGDEAAIQAVSKTRLAYVITGNSSVDDISRAGLEGLTRFLIDKTALEPGDPAGVDIAHDELAFYPIIYWPIDPKAPMPSQEAIARIDAYMQQGGTVLFDTRDQYANGIGGDSASPATGRLRDILANLNVPPLEPVPADHVLTKSFYILPEFPGRFNGSPLWVEASLEANNVEHRPVRTGDGVTPIMITANDFAGAWAVDASGNPMFPTVPSDPQQRLLAYRAGVNIVMYMLTGNYKSDQVHVPALLERLGQ</sequence>
<dbReference type="Gene3D" id="3.40.50.12140">
    <property type="entry name" value="Domain of unknown function DUF4159"/>
    <property type="match status" value="1"/>
</dbReference>
<protein>
    <submittedName>
        <fullName evidence="4">RNA-binding protein</fullName>
    </submittedName>
</protein>
<evidence type="ECO:0000313" key="4">
    <source>
        <dbReference type="EMBL" id="PSJ58126.1"/>
    </source>
</evidence>
<dbReference type="Proteomes" id="UP000240653">
    <property type="component" value="Unassembled WGS sequence"/>
</dbReference>